<organism evidence="1 2">
    <name type="scientific">Allochromatium humboldtianum</name>
    <dbReference type="NCBI Taxonomy" id="504901"/>
    <lineage>
        <taxon>Bacteria</taxon>
        <taxon>Pseudomonadati</taxon>
        <taxon>Pseudomonadota</taxon>
        <taxon>Gammaproteobacteria</taxon>
        <taxon>Chromatiales</taxon>
        <taxon>Chromatiaceae</taxon>
        <taxon>Allochromatium</taxon>
    </lineage>
</organism>
<reference evidence="1 2" key="1">
    <citation type="submission" date="2020-06" db="EMBL/GenBank/DDBJ databases">
        <title>Whole-genome sequence of Allochromatium humboldtianum DSM 21881, type strain.</title>
        <authorList>
            <person name="Kyndt J.A."/>
            <person name="Meyer T.E."/>
        </authorList>
    </citation>
    <scope>NUCLEOTIDE SEQUENCE [LARGE SCALE GENOMIC DNA]</scope>
    <source>
        <strain evidence="1 2">DSM 21881</strain>
    </source>
</reference>
<gene>
    <name evidence="1" type="ORF">HW932_15390</name>
</gene>
<proteinExistence type="predicted"/>
<dbReference type="AlphaFoldDB" id="A0A850REJ1"/>
<evidence type="ECO:0000313" key="1">
    <source>
        <dbReference type="EMBL" id="NVZ10646.1"/>
    </source>
</evidence>
<evidence type="ECO:0000313" key="2">
    <source>
        <dbReference type="Proteomes" id="UP000592294"/>
    </source>
</evidence>
<protein>
    <submittedName>
        <fullName evidence="1">Uncharacterized protein</fullName>
    </submittedName>
</protein>
<sequence length="193" mass="20702">MKKHPDDATVHFGSDYLTPEALLAIRPGVPRGLHIDALDCVLSRAAAVTQMLAVAHSNLGGPSLPQETIADAIWTVEGLIAEARMISGHCGQELPGNRIPIGELMRQIGLWGDAALQAMSEFESLKTSEQEGEAKPATFSYYIAPSNANLPGPFNWFVVNDSTASVEQHGVEDSWLEADRAAVVAIKDVEGEQ</sequence>
<keyword evidence="2" id="KW-1185">Reference proteome</keyword>
<dbReference type="Proteomes" id="UP000592294">
    <property type="component" value="Unassembled WGS sequence"/>
</dbReference>
<accession>A0A850REJ1</accession>
<comment type="caution">
    <text evidence="1">The sequence shown here is derived from an EMBL/GenBank/DDBJ whole genome shotgun (WGS) entry which is preliminary data.</text>
</comment>
<dbReference type="EMBL" id="JABZEO010000011">
    <property type="protein sequence ID" value="NVZ10646.1"/>
    <property type="molecule type" value="Genomic_DNA"/>
</dbReference>
<name>A0A850REJ1_9GAMM</name>
<dbReference type="RefSeq" id="WP_176977379.1">
    <property type="nucleotide sequence ID" value="NZ_JABZEO010000011.1"/>
</dbReference>